<sequence length="487" mass="50445">MSITVDRAAVGFRSERGPILLSIMMTTGLIAMDATILATAVPSVVRDLGSYQQFPWLFSIYLLAQAVSVPIYSKLADTVGRKPIILTGVGLFLLGSILCGLAWSMTSLILFRLVQGVGAGAIAPIGMTIIGDIYSVAERALVQGYIASVWAVSSVVGPALGGVFAQFDAWRLIFFINVPLCLIAAWVLMRHFHEKIESRRHRIDYAGAALLTLGLTGVILGVLEGGAAWAWVSVQSLVCFGGGALALVAFVLVERRAVEPVIDLRLFSRRLILTTTIASFAIGALLTGITSFAPAYLQGSIGVPPLLAGLSVAALTLGWPLSASNAGRMYLRFGFRFTALVGSSIATVGGIALALIGPYPNAFALAGVAFVIGFGLGWTAAPTLIASQASVGWGERGAVTGMNTFSRSAGAAVGVAIYGAISNAVLAQGGGEHDPATVIHASTWVFAAASVTAVLILLAVWTMPKDRAGEHSGVPAAAPAAPRPAEA</sequence>
<feature type="transmembrane region" description="Helical" evidence="6">
    <location>
        <begin position="142"/>
        <end position="164"/>
    </location>
</feature>
<comment type="caution">
    <text evidence="8">The sequence shown here is derived from an EMBL/GenBank/DDBJ whole genome shotgun (WGS) entry which is preliminary data.</text>
</comment>
<evidence type="ECO:0000313" key="9">
    <source>
        <dbReference type="Proteomes" id="UP001230289"/>
    </source>
</evidence>
<gene>
    <name evidence="8" type="ORF">RBR11_13265</name>
</gene>
<dbReference type="InterPro" id="IPR011701">
    <property type="entry name" value="MFS"/>
</dbReference>
<dbReference type="PROSITE" id="PS50850">
    <property type="entry name" value="MFS"/>
    <property type="match status" value="1"/>
</dbReference>
<evidence type="ECO:0000256" key="2">
    <source>
        <dbReference type="ARBA" id="ARBA00022448"/>
    </source>
</evidence>
<keyword evidence="9" id="KW-1185">Reference proteome</keyword>
<dbReference type="Gene3D" id="1.20.1720.10">
    <property type="entry name" value="Multidrug resistance protein D"/>
    <property type="match status" value="1"/>
</dbReference>
<feature type="transmembrane region" description="Helical" evidence="6">
    <location>
        <begin position="333"/>
        <end position="356"/>
    </location>
</feature>
<feature type="transmembrane region" description="Helical" evidence="6">
    <location>
        <begin position="109"/>
        <end position="130"/>
    </location>
</feature>
<dbReference type="Proteomes" id="UP001230289">
    <property type="component" value="Unassembled WGS sequence"/>
</dbReference>
<accession>A0ABU0XIC1</accession>
<comment type="subcellular location">
    <subcellularLocation>
        <location evidence="1">Cell inner membrane</location>
        <topology evidence="1">Multi-pass membrane protein</topology>
    </subcellularLocation>
</comment>
<dbReference type="PANTHER" id="PTHR23501:SF191">
    <property type="entry name" value="VACUOLAR BASIC AMINO ACID TRANSPORTER 4"/>
    <property type="match status" value="1"/>
</dbReference>
<protein>
    <submittedName>
        <fullName evidence="8">MFS transporter</fullName>
    </submittedName>
</protein>
<keyword evidence="5 6" id="KW-0472">Membrane</keyword>
<feature type="transmembrane region" description="Helical" evidence="6">
    <location>
        <begin position="229"/>
        <end position="252"/>
    </location>
</feature>
<feature type="transmembrane region" description="Helical" evidence="6">
    <location>
        <begin position="203"/>
        <end position="223"/>
    </location>
</feature>
<feature type="transmembrane region" description="Helical" evidence="6">
    <location>
        <begin position="438"/>
        <end position="461"/>
    </location>
</feature>
<keyword evidence="2" id="KW-0813">Transport</keyword>
<feature type="transmembrane region" description="Helical" evidence="6">
    <location>
        <begin position="272"/>
        <end position="297"/>
    </location>
</feature>
<dbReference type="Pfam" id="PF07690">
    <property type="entry name" value="MFS_1"/>
    <property type="match status" value="1"/>
</dbReference>
<feature type="transmembrane region" description="Helical" evidence="6">
    <location>
        <begin position="20"/>
        <end position="41"/>
    </location>
</feature>
<dbReference type="PANTHER" id="PTHR23501">
    <property type="entry name" value="MAJOR FACILITATOR SUPERFAMILY"/>
    <property type="match status" value="1"/>
</dbReference>
<evidence type="ECO:0000313" key="8">
    <source>
        <dbReference type="EMBL" id="MDQ4214885.1"/>
    </source>
</evidence>
<feature type="transmembrane region" description="Helical" evidence="6">
    <location>
        <begin position="170"/>
        <end position="191"/>
    </location>
</feature>
<dbReference type="Gene3D" id="1.20.1250.20">
    <property type="entry name" value="MFS general substrate transporter like domains"/>
    <property type="match status" value="1"/>
</dbReference>
<feature type="transmembrane region" description="Helical" evidence="6">
    <location>
        <begin position="84"/>
        <end position="103"/>
    </location>
</feature>
<dbReference type="PRINTS" id="PR01036">
    <property type="entry name" value="TCRTETB"/>
</dbReference>
<feature type="transmembrane region" description="Helical" evidence="6">
    <location>
        <begin position="53"/>
        <end position="72"/>
    </location>
</feature>
<evidence type="ECO:0000259" key="7">
    <source>
        <dbReference type="PROSITE" id="PS50850"/>
    </source>
</evidence>
<evidence type="ECO:0000256" key="4">
    <source>
        <dbReference type="ARBA" id="ARBA00022989"/>
    </source>
</evidence>
<feature type="transmembrane region" description="Helical" evidence="6">
    <location>
        <begin position="408"/>
        <end position="426"/>
    </location>
</feature>
<dbReference type="SUPFAM" id="SSF103473">
    <property type="entry name" value="MFS general substrate transporter"/>
    <property type="match status" value="1"/>
</dbReference>
<evidence type="ECO:0000256" key="5">
    <source>
        <dbReference type="ARBA" id="ARBA00023136"/>
    </source>
</evidence>
<dbReference type="InterPro" id="IPR020846">
    <property type="entry name" value="MFS_dom"/>
</dbReference>
<feature type="transmembrane region" description="Helical" evidence="6">
    <location>
        <begin position="303"/>
        <end position="321"/>
    </location>
</feature>
<evidence type="ECO:0000256" key="6">
    <source>
        <dbReference type="SAM" id="Phobius"/>
    </source>
</evidence>
<dbReference type="InterPro" id="IPR036259">
    <property type="entry name" value="MFS_trans_sf"/>
</dbReference>
<keyword evidence="4 6" id="KW-1133">Transmembrane helix</keyword>
<organism evidence="8 9">
    <name type="scientific">Microbacterium capsulatum</name>
    <dbReference type="NCBI Taxonomy" id="3041921"/>
    <lineage>
        <taxon>Bacteria</taxon>
        <taxon>Bacillati</taxon>
        <taxon>Actinomycetota</taxon>
        <taxon>Actinomycetes</taxon>
        <taxon>Micrococcales</taxon>
        <taxon>Microbacteriaceae</taxon>
        <taxon>Microbacterium</taxon>
    </lineage>
</organism>
<name>A0ABU0XIC1_9MICO</name>
<dbReference type="RefSeq" id="WP_308489824.1">
    <property type="nucleotide sequence ID" value="NZ_JAVFCB010000007.1"/>
</dbReference>
<evidence type="ECO:0000256" key="3">
    <source>
        <dbReference type="ARBA" id="ARBA00022692"/>
    </source>
</evidence>
<reference evidence="8 9" key="1">
    <citation type="submission" date="2023-08" db="EMBL/GenBank/DDBJ databases">
        <title>Microbacterium sp. nov., isolated from a waste landfill.</title>
        <authorList>
            <person name="Wen W."/>
        </authorList>
    </citation>
    <scope>NUCLEOTIDE SEQUENCE [LARGE SCALE GENOMIC DNA]</scope>
    <source>
        <strain evidence="8 9">ASV81</strain>
    </source>
</reference>
<dbReference type="EMBL" id="JAVFCB010000007">
    <property type="protein sequence ID" value="MDQ4214885.1"/>
    <property type="molecule type" value="Genomic_DNA"/>
</dbReference>
<keyword evidence="3 6" id="KW-0812">Transmembrane</keyword>
<feature type="domain" description="Major facilitator superfamily (MFS) profile" evidence="7">
    <location>
        <begin position="19"/>
        <end position="467"/>
    </location>
</feature>
<proteinExistence type="predicted"/>
<evidence type="ECO:0000256" key="1">
    <source>
        <dbReference type="ARBA" id="ARBA00004429"/>
    </source>
</evidence>
<feature type="transmembrane region" description="Helical" evidence="6">
    <location>
        <begin position="362"/>
        <end position="387"/>
    </location>
</feature>